<feature type="active site" evidence="13">
    <location>
        <position position="141"/>
    </location>
</feature>
<evidence type="ECO:0000256" key="7">
    <source>
        <dbReference type="ARBA" id="ARBA00022729"/>
    </source>
</evidence>
<dbReference type="InterPro" id="IPR001967">
    <property type="entry name" value="Peptidase_S11_N"/>
</dbReference>
<keyword evidence="5 17" id="KW-0121">Carboxypeptidase</keyword>
<comment type="caution">
    <text evidence="17">The sequence shown here is derived from an EMBL/GenBank/DDBJ whole genome shotgun (WGS) entry which is preliminary data.</text>
</comment>
<evidence type="ECO:0000259" key="16">
    <source>
        <dbReference type="SMART" id="SM00936"/>
    </source>
</evidence>
<dbReference type="PANTHER" id="PTHR21581">
    <property type="entry name" value="D-ALANYL-D-ALANINE CARBOXYPEPTIDASE"/>
    <property type="match status" value="1"/>
</dbReference>
<gene>
    <name evidence="17" type="ORF">HMPREF3222_01622</name>
</gene>
<evidence type="ECO:0000313" key="17">
    <source>
        <dbReference type="EMBL" id="KXA11833.1"/>
    </source>
</evidence>
<sequence>MLIIYFFWEKISKKGGDIMKKYIRKIAAFAIFLSLFSIVSFVPVKAEEAIEVEARSALLMEASTGKIIYEKNANEKFAPASVTKIMTMLLAMEKIDRGEMKLSDQITVSETAKKMGGSTMLLDVGEVRTVEEIIKGIGIASGNDAAVAMAEYLGGSESGFVEMMNKRAQELGMKNTTFKNCTGLPIEGHLSTAYDISIMSRELLKHPTILKYTGTYMETISEGRKSPIELVNHNKLVRFFKGCDGLKTGFTNDAKYCISATATRDGVRMLSVIMGAPTFKIRNRDASMLMNYGFSKFESKQVATKDGEVEQISMSQTGDKFIIGKAKDDLILVCPKGMGDKIEKKVVLDESKKKIKEFDTVGYCEYYLDGELLGKVELYSDRDMRKGGIIDSVKFKVKNFFNGEEEDKVEEKTEEKSNEK</sequence>
<evidence type="ECO:0000256" key="3">
    <source>
        <dbReference type="ARBA" id="ARBA00007164"/>
    </source>
</evidence>
<dbReference type="PRINTS" id="PR00725">
    <property type="entry name" value="DADACBPTASE1"/>
</dbReference>
<dbReference type="GO" id="GO:0008360">
    <property type="term" value="P:regulation of cell shape"/>
    <property type="evidence" value="ECO:0007669"/>
    <property type="project" value="UniProtKB-KW"/>
</dbReference>
<comment type="catalytic activity">
    <reaction evidence="12">
        <text>Preferential cleavage: (Ac)2-L-Lys-D-Ala-|-D-Ala. Also transpeptidation of peptidyl-alanyl moieties that are N-acyl substituents of D-alanine.</text>
        <dbReference type="EC" id="3.4.16.4"/>
    </reaction>
</comment>
<dbReference type="InterPro" id="IPR015956">
    <property type="entry name" value="Peniciliin-bd_prot_C_sf"/>
</dbReference>
<dbReference type="PANTHER" id="PTHR21581:SF6">
    <property type="entry name" value="TRAFFICKING PROTEIN PARTICLE COMPLEX SUBUNIT 12"/>
    <property type="match status" value="1"/>
</dbReference>
<evidence type="ECO:0000256" key="2">
    <source>
        <dbReference type="ARBA" id="ARBA00004752"/>
    </source>
</evidence>
<feature type="domain" description="Peptidase S11 D-Ala-D-Ala carboxypeptidase A C-terminal" evidence="16">
    <location>
        <begin position="297"/>
        <end position="386"/>
    </location>
</feature>
<feature type="active site" description="Proton acceptor" evidence="13">
    <location>
        <position position="84"/>
    </location>
</feature>
<dbReference type="InterPro" id="IPR012907">
    <property type="entry name" value="Peptidase_S11_C"/>
</dbReference>
<name>A0A133N6J7_CLOPF</name>
<dbReference type="EC" id="3.4.16.4" evidence="4"/>
<evidence type="ECO:0000256" key="14">
    <source>
        <dbReference type="PIRSR" id="PIRSR618044-2"/>
    </source>
</evidence>
<dbReference type="Gene3D" id="2.60.410.10">
    <property type="entry name" value="D-Ala-D-Ala carboxypeptidase, C-terminal domain"/>
    <property type="match status" value="1"/>
</dbReference>
<evidence type="ECO:0000256" key="15">
    <source>
        <dbReference type="RuleBase" id="RU004016"/>
    </source>
</evidence>
<evidence type="ECO:0000256" key="9">
    <source>
        <dbReference type="ARBA" id="ARBA00022960"/>
    </source>
</evidence>
<organism evidence="17 18">
    <name type="scientific">Clostridium perfringens</name>
    <dbReference type="NCBI Taxonomy" id="1502"/>
    <lineage>
        <taxon>Bacteria</taxon>
        <taxon>Bacillati</taxon>
        <taxon>Bacillota</taxon>
        <taxon>Clostridia</taxon>
        <taxon>Eubacteriales</taxon>
        <taxon>Clostridiaceae</taxon>
        <taxon>Clostridium</taxon>
    </lineage>
</organism>
<evidence type="ECO:0000256" key="8">
    <source>
        <dbReference type="ARBA" id="ARBA00022801"/>
    </source>
</evidence>
<dbReference type="GO" id="GO:0009002">
    <property type="term" value="F:serine-type D-Ala-D-Ala carboxypeptidase activity"/>
    <property type="evidence" value="ECO:0007669"/>
    <property type="project" value="UniProtKB-EC"/>
</dbReference>
<dbReference type="EMBL" id="LRPU01000078">
    <property type="protein sequence ID" value="KXA11833.1"/>
    <property type="molecule type" value="Genomic_DNA"/>
</dbReference>
<proteinExistence type="inferred from homology"/>
<keyword evidence="8" id="KW-0378">Hydrolase</keyword>
<dbReference type="Proteomes" id="UP000070646">
    <property type="component" value="Unassembled WGS sequence"/>
</dbReference>
<accession>A0A133N6J7</accession>
<keyword evidence="9" id="KW-0133">Cell shape</keyword>
<evidence type="ECO:0000256" key="5">
    <source>
        <dbReference type="ARBA" id="ARBA00022645"/>
    </source>
</evidence>
<dbReference type="SMART" id="SM00936">
    <property type="entry name" value="PBP5_C"/>
    <property type="match status" value="1"/>
</dbReference>
<dbReference type="GO" id="GO:0009252">
    <property type="term" value="P:peptidoglycan biosynthetic process"/>
    <property type="evidence" value="ECO:0007669"/>
    <property type="project" value="UniProtKB-UniPathway"/>
</dbReference>
<keyword evidence="11" id="KW-0961">Cell wall biogenesis/degradation</keyword>
<evidence type="ECO:0000313" key="18">
    <source>
        <dbReference type="Proteomes" id="UP000070646"/>
    </source>
</evidence>
<comment type="pathway">
    <text evidence="2">Cell wall biogenesis; peptidoglycan biosynthesis.</text>
</comment>
<evidence type="ECO:0000256" key="6">
    <source>
        <dbReference type="ARBA" id="ARBA00022670"/>
    </source>
</evidence>
<dbReference type="InterPro" id="IPR037167">
    <property type="entry name" value="Peptidase_S11_C_sf"/>
</dbReference>
<keyword evidence="10" id="KW-0573">Peptidoglycan synthesis</keyword>
<evidence type="ECO:0000256" key="12">
    <source>
        <dbReference type="ARBA" id="ARBA00034000"/>
    </source>
</evidence>
<evidence type="ECO:0000256" key="1">
    <source>
        <dbReference type="ARBA" id="ARBA00003217"/>
    </source>
</evidence>
<dbReference type="SUPFAM" id="SSF56601">
    <property type="entry name" value="beta-lactamase/transpeptidase-like"/>
    <property type="match status" value="1"/>
</dbReference>
<feature type="active site" description="Acyl-ester intermediate" evidence="13">
    <location>
        <position position="81"/>
    </location>
</feature>
<protein>
    <recommendedName>
        <fullName evidence="4">serine-type D-Ala-D-Ala carboxypeptidase</fullName>
        <ecNumber evidence="4">3.4.16.4</ecNumber>
    </recommendedName>
</protein>
<dbReference type="PATRIC" id="fig|1502.174.peg.1635"/>
<keyword evidence="6" id="KW-0645">Protease</keyword>
<reference evidence="17 18" key="1">
    <citation type="submission" date="2016-01" db="EMBL/GenBank/DDBJ databases">
        <authorList>
            <person name="Oliw E.H."/>
        </authorList>
    </citation>
    <scope>NUCLEOTIDE SEQUENCE [LARGE SCALE GENOMIC DNA]</scope>
    <source>
        <strain evidence="17 18">MJR7757A</strain>
    </source>
</reference>
<dbReference type="GO" id="GO:0071555">
    <property type="term" value="P:cell wall organization"/>
    <property type="evidence" value="ECO:0007669"/>
    <property type="project" value="UniProtKB-KW"/>
</dbReference>
<comment type="function">
    <text evidence="1">Removes C-terminal D-alanyl residues from sugar-peptide cell wall precursors.</text>
</comment>
<dbReference type="UniPathway" id="UPA00219"/>
<evidence type="ECO:0000256" key="13">
    <source>
        <dbReference type="PIRSR" id="PIRSR618044-1"/>
    </source>
</evidence>
<dbReference type="Pfam" id="PF07943">
    <property type="entry name" value="PBP5_C"/>
    <property type="match status" value="1"/>
</dbReference>
<dbReference type="Gene3D" id="3.40.710.10">
    <property type="entry name" value="DD-peptidase/beta-lactamase superfamily"/>
    <property type="match status" value="1"/>
</dbReference>
<dbReference type="InterPro" id="IPR012338">
    <property type="entry name" value="Beta-lactam/transpept-like"/>
</dbReference>
<dbReference type="SUPFAM" id="SSF69189">
    <property type="entry name" value="Penicillin-binding protein associated domain"/>
    <property type="match status" value="1"/>
</dbReference>
<comment type="similarity">
    <text evidence="3 15">Belongs to the peptidase S11 family.</text>
</comment>
<feature type="binding site" evidence="14">
    <location>
        <position position="247"/>
    </location>
    <ligand>
        <name>substrate</name>
    </ligand>
</feature>
<dbReference type="GO" id="GO:0006508">
    <property type="term" value="P:proteolysis"/>
    <property type="evidence" value="ECO:0007669"/>
    <property type="project" value="UniProtKB-KW"/>
</dbReference>
<keyword evidence="7" id="KW-0732">Signal</keyword>
<dbReference type="InterPro" id="IPR018044">
    <property type="entry name" value="Peptidase_S11"/>
</dbReference>
<evidence type="ECO:0000256" key="11">
    <source>
        <dbReference type="ARBA" id="ARBA00023316"/>
    </source>
</evidence>
<dbReference type="Pfam" id="PF00768">
    <property type="entry name" value="Peptidase_S11"/>
    <property type="match status" value="1"/>
</dbReference>
<evidence type="ECO:0000256" key="10">
    <source>
        <dbReference type="ARBA" id="ARBA00022984"/>
    </source>
</evidence>
<dbReference type="AlphaFoldDB" id="A0A133N6J7"/>
<evidence type="ECO:0000256" key="4">
    <source>
        <dbReference type="ARBA" id="ARBA00012448"/>
    </source>
</evidence>